<protein>
    <recommendedName>
        <fullName evidence="6">Capsular polysaccharide biosynthesis protein</fullName>
    </recommendedName>
</protein>
<feature type="compositionally biased region" description="Acidic residues" evidence="2">
    <location>
        <begin position="217"/>
        <end position="227"/>
    </location>
</feature>
<evidence type="ECO:0000313" key="5">
    <source>
        <dbReference type="Proteomes" id="UP000191040"/>
    </source>
</evidence>
<feature type="compositionally biased region" description="Basic and acidic residues" evidence="2">
    <location>
        <begin position="206"/>
        <end position="216"/>
    </location>
</feature>
<name>A0A1T4YTI8_9ACTN</name>
<reference evidence="5" key="1">
    <citation type="submission" date="2017-02" db="EMBL/GenBank/DDBJ databases">
        <authorList>
            <person name="Varghese N."/>
            <person name="Submissions S."/>
        </authorList>
    </citation>
    <scope>NUCLEOTIDE SEQUENCE [LARGE SCALE GENOMIC DNA]</scope>
    <source>
        <strain evidence="5">9H-4</strain>
    </source>
</reference>
<dbReference type="OrthoDB" id="5179260at2"/>
<gene>
    <name evidence="4" type="ORF">SAMN06295964_0788</name>
</gene>
<evidence type="ECO:0000313" key="4">
    <source>
        <dbReference type="EMBL" id="SKB04983.1"/>
    </source>
</evidence>
<evidence type="ECO:0000256" key="1">
    <source>
        <dbReference type="SAM" id="Coils"/>
    </source>
</evidence>
<organism evidence="4 5">
    <name type="scientific">Aeromicrobium choanae</name>
    <dbReference type="NCBI Taxonomy" id="1736691"/>
    <lineage>
        <taxon>Bacteria</taxon>
        <taxon>Bacillati</taxon>
        <taxon>Actinomycetota</taxon>
        <taxon>Actinomycetes</taxon>
        <taxon>Propionibacteriales</taxon>
        <taxon>Nocardioidaceae</taxon>
        <taxon>Aeromicrobium</taxon>
    </lineage>
</organism>
<feature type="coiled-coil region" evidence="1">
    <location>
        <begin position="134"/>
        <end position="161"/>
    </location>
</feature>
<dbReference type="AlphaFoldDB" id="A0A1T4YTI8"/>
<sequence length="227" mass="24446">MVFWDVLVAAFRRWYVVVLGLAVTYVAVAAVDTAPDVYYLRGQAVFVAPASQVYPNKLRVNAADLITVAGVVGKRINGMDALPKTASSAATMVGRGVRDGVLITLPDNGVQWAPYFDTRALYIEVAAPDPETARARHREALTEISTELQTLQDEQDVAANERVTIAPSPESPAVVRLGGQPMLAKIMVLALGGGATLGAVAALERRAQRRRDREPVAPDDDRELARV</sequence>
<evidence type="ECO:0000256" key="3">
    <source>
        <dbReference type="SAM" id="Phobius"/>
    </source>
</evidence>
<evidence type="ECO:0000256" key="2">
    <source>
        <dbReference type="SAM" id="MobiDB-lite"/>
    </source>
</evidence>
<dbReference type="RefSeq" id="WP_078698940.1">
    <property type="nucleotide sequence ID" value="NZ_LT796768.1"/>
</dbReference>
<keyword evidence="3" id="KW-0812">Transmembrane</keyword>
<keyword evidence="5" id="KW-1185">Reference proteome</keyword>
<accession>A0A1T4YTI8</accession>
<keyword evidence="3" id="KW-0472">Membrane</keyword>
<feature type="region of interest" description="Disordered" evidence="2">
    <location>
        <begin position="206"/>
        <end position="227"/>
    </location>
</feature>
<evidence type="ECO:0008006" key="6">
    <source>
        <dbReference type="Google" id="ProtNLM"/>
    </source>
</evidence>
<dbReference type="STRING" id="1736691.SAMN06295964_0788"/>
<dbReference type="Proteomes" id="UP000191040">
    <property type="component" value="Chromosome I"/>
</dbReference>
<feature type="transmembrane region" description="Helical" evidence="3">
    <location>
        <begin position="12"/>
        <end position="31"/>
    </location>
</feature>
<keyword evidence="3" id="KW-1133">Transmembrane helix</keyword>
<keyword evidence="1" id="KW-0175">Coiled coil</keyword>
<proteinExistence type="predicted"/>
<dbReference type="EMBL" id="LT796768">
    <property type="protein sequence ID" value="SKB04983.1"/>
    <property type="molecule type" value="Genomic_DNA"/>
</dbReference>
<feature type="transmembrane region" description="Helical" evidence="3">
    <location>
        <begin position="182"/>
        <end position="203"/>
    </location>
</feature>